<feature type="region of interest" description="Disordered" evidence="1">
    <location>
        <begin position="1"/>
        <end position="22"/>
    </location>
</feature>
<dbReference type="Proteomes" id="UP000887013">
    <property type="component" value="Unassembled WGS sequence"/>
</dbReference>
<dbReference type="EMBL" id="BMAW01029858">
    <property type="protein sequence ID" value="GFU14075.1"/>
    <property type="molecule type" value="Genomic_DNA"/>
</dbReference>
<dbReference type="EMBL" id="BMAW01124290">
    <property type="protein sequence ID" value="GFU07213.1"/>
    <property type="molecule type" value="Genomic_DNA"/>
</dbReference>
<comment type="caution">
    <text evidence="3">The sequence shown here is derived from an EMBL/GenBank/DDBJ whole genome shotgun (WGS) entry which is preliminary data.</text>
</comment>
<organism evidence="3 4">
    <name type="scientific">Nephila pilipes</name>
    <name type="common">Giant wood spider</name>
    <name type="synonym">Nephila maculata</name>
    <dbReference type="NCBI Taxonomy" id="299642"/>
    <lineage>
        <taxon>Eukaryota</taxon>
        <taxon>Metazoa</taxon>
        <taxon>Ecdysozoa</taxon>
        <taxon>Arthropoda</taxon>
        <taxon>Chelicerata</taxon>
        <taxon>Arachnida</taxon>
        <taxon>Araneae</taxon>
        <taxon>Araneomorphae</taxon>
        <taxon>Entelegynae</taxon>
        <taxon>Araneoidea</taxon>
        <taxon>Nephilidae</taxon>
        <taxon>Nephila</taxon>
    </lineage>
</organism>
<dbReference type="AlphaFoldDB" id="A0A8X6UH50"/>
<protein>
    <submittedName>
        <fullName evidence="3">Uncharacterized protein</fullName>
    </submittedName>
</protein>
<evidence type="ECO:0000313" key="3">
    <source>
        <dbReference type="EMBL" id="GFU14075.1"/>
    </source>
</evidence>
<accession>A0A8X6UH50</accession>
<reference evidence="3" key="1">
    <citation type="submission" date="2020-08" db="EMBL/GenBank/DDBJ databases">
        <title>Multicomponent nature underlies the extraordinary mechanical properties of spider dragline silk.</title>
        <authorList>
            <person name="Kono N."/>
            <person name="Nakamura H."/>
            <person name="Mori M."/>
            <person name="Yoshida Y."/>
            <person name="Ohtoshi R."/>
            <person name="Malay A.D."/>
            <person name="Moran D.A.P."/>
            <person name="Tomita M."/>
            <person name="Numata K."/>
            <person name="Arakawa K."/>
        </authorList>
    </citation>
    <scope>NUCLEOTIDE SEQUENCE</scope>
</reference>
<name>A0A8X6UH50_NEPPI</name>
<evidence type="ECO:0000313" key="4">
    <source>
        <dbReference type="Proteomes" id="UP000887013"/>
    </source>
</evidence>
<gene>
    <name evidence="2" type="ORF">NPIL_210701</name>
    <name evidence="3" type="ORF">NPIL_698151</name>
</gene>
<evidence type="ECO:0000313" key="2">
    <source>
        <dbReference type="EMBL" id="GFU07213.1"/>
    </source>
</evidence>
<sequence>MTRSQHSPRGNKKQSRFNNINKPRKALWNLATGEEWRTTAIWADQLIPRGHWNRTVLVPVSASGDAEMERWQALGGSDCTQGNHSAGYRLPLLRREHLLLLLLN</sequence>
<proteinExistence type="predicted"/>
<keyword evidence="4" id="KW-1185">Reference proteome</keyword>
<evidence type="ECO:0000256" key="1">
    <source>
        <dbReference type="SAM" id="MobiDB-lite"/>
    </source>
</evidence>